<dbReference type="AlphaFoldDB" id="A0A644U1X1"/>
<gene>
    <name evidence="1" type="ORF">SDC9_17650</name>
</gene>
<reference evidence="1" key="1">
    <citation type="submission" date="2019-08" db="EMBL/GenBank/DDBJ databases">
        <authorList>
            <person name="Kucharzyk K."/>
            <person name="Murdoch R.W."/>
            <person name="Higgins S."/>
            <person name="Loffler F."/>
        </authorList>
    </citation>
    <scope>NUCLEOTIDE SEQUENCE</scope>
</reference>
<dbReference type="EMBL" id="VSSQ01000062">
    <property type="protein sequence ID" value="MPL71871.1"/>
    <property type="molecule type" value="Genomic_DNA"/>
</dbReference>
<evidence type="ECO:0000313" key="1">
    <source>
        <dbReference type="EMBL" id="MPL71871.1"/>
    </source>
</evidence>
<organism evidence="1">
    <name type="scientific">bioreactor metagenome</name>
    <dbReference type="NCBI Taxonomy" id="1076179"/>
    <lineage>
        <taxon>unclassified sequences</taxon>
        <taxon>metagenomes</taxon>
        <taxon>ecological metagenomes</taxon>
    </lineage>
</organism>
<accession>A0A644U1X1</accession>
<sequence>MTLYAHISPRDKRRYYLHKRLSPSVSRIMAKKRLIFLETSTLETLTKGQRRNLAELQRTYGYSVQSEIPQE</sequence>
<proteinExistence type="predicted"/>
<comment type="caution">
    <text evidence="1">The sequence shown here is derived from an EMBL/GenBank/DDBJ whole genome shotgun (WGS) entry which is preliminary data.</text>
</comment>
<name>A0A644U1X1_9ZZZZ</name>
<protein>
    <submittedName>
        <fullName evidence="1">Uncharacterized protein</fullName>
    </submittedName>
</protein>